<dbReference type="GO" id="GO:0016620">
    <property type="term" value="F:oxidoreductase activity, acting on the aldehyde or oxo group of donors, NAD or NADP as acceptor"/>
    <property type="evidence" value="ECO:0007669"/>
    <property type="project" value="InterPro"/>
</dbReference>
<evidence type="ECO:0000313" key="4">
    <source>
        <dbReference type="Proteomes" id="UP000308697"/>
    </source>
</evidence>
<dbReference type="Gene3D" id="3.40.605.10">
    <property type="entry name" value="Aldehyde Dehydrogenase, Chain A, domain 1"/>
    <property type="match status" value="1"/>
</dbReference>
<dbReference type="PANTHER" id="PTHR11699">
    <property type="entry name" value="ALDEHYDE DEHYDROGENASE-RELATED"/>
    <property type="match status" value="1"/>
</dbReference>
<protein>
    <submittedName>
        <fullName evidence="3">Aldehyde dehydrogenase family protein</fullName>
    </submittedName>
</protein>
<gene>
    <name evidence="3" type="ORF">FCH28_02505</name>
</gene>
<keyword evidence="1" id="KW-0560">Oxidoreductase</keyword>
<organism evidence="3 4">
    <name type="scientific">Streptomyces piniterrae</name>
    <dbReference type="NCBI Taxonomy" id="2571125"/>
    <lineage>
        <taxon>Bacteria</taxon>
        <taxon>Bacillati</taxon>
        <taxon>Actinomycetota</taxon>
        <taxon>Actinomycetes</taxon>
        <taxon>Kitasatosporales</taxon>
        <taxon>Streptomycetaceae</taxon>
        <taxon>Streptomyces</taxon>
    </lineage>
</organism>
<evidence type="ECO:0000259" key="2">
    <source>
        <dbReference type="Pfam" id="PF00171"/>
    </source>
</evidence>
<dbReference type="Pfam" id="PF00171">
    <property type="entry name" value="Aldedh"/>
    <property type="match status" value="1"/>
</dbReference>
<dbReference type="SUPFAM" id="SSF53720">
    <property type="entry name" value="ALDH-like"/>
    <property type="match status" value="1"/>
</dbReference>
<name>A0A4U0NW76_9ACTN</name>
<accession>A0A4U0NW76</accession>
<dbReference type="EMBL" id="SUMB01000001">
    <property type="protein sequence ID" value="TJZ59036.1"/>
    <property type="molecule type" value="Genomic_DNA"/>
</dbReference>
<feature type="domain" description="Aldehyde dehydrogenase" evidence="2">
    <location>
        <begin position="4"/>
        <end position="403"/>
    </location>
</feature>
<evidence type="ECO:0000313" key="3">
    <source>
        <dbReference type="EMBL" id="TJZ59036.1"/>
    </source>
</evidence>
<dbReference type="InterPro" id="IPR016161">
    <property type="entry name" value="Ald_DH/histidinol_DH"/>
</dbReference>
<evidence type="ECO:0000256" key="1">
    <source>
        <dbReference type="ARBA" id="ARBA00023002"/>
    </source>
</evidence>
<dbReference type="InterPro" id="IPR016162">
    <property type="entry name" value="Ald_DH_N"/>
</dbReference>
<dbReference type="InterPro" id="IPR015590">
    <property type="entry name" value="Aldehyde_DH_dom"/>
</dbReference>
<dbReference type="RefSeq" id="WP_136737988.1">
    <property type="nucleotide sequence ID" value="NZ_SUMB01000001.1"/>
</dbReference>
<dbReference type="AlphaFoldDB" id="A0A4U0NW76"/>
<sequence length="478" mass="51436">MVTETVRAAVRRARAAQEEFATWSQQRVDDVVAAVGWQCYQEDTARELALLSERETGLGNSEHLCALQRRRVLGILRDMHGMRTAGVVEDLPELGLVKLAKPLGVIAAASPATAPAPGLICNALPILKTRNAAVFTPNPRAYRTAKRTVELMREALDAAGAPRDLMQCLEVTGRQAAVELMRAADHIVAVGGTGTVRRAYESGTPAIGAGEGNPTVIVDETADVADAAEKVAYGAGYNNGTSCSSESNVLVHSSVAERFRGELVRHGVHLCSEEETRRIRGVLWTEDGKLDRDLVGRPAAEIAERAEVALADPDKAIVLALTGTDPEHDDPVLREKIAPLVTLLTYDSFDHAVHLVQTLSDRCGRGHSCAIHTTRTDRVMRLAETITTCRVVVNQSTMTNTGSFASGVPFTTTLSSGSWGGTSVAGNITWRHFLNYTLISRPIPESLPDEQQIFGRFWGTAPQQHAAGTPEEGAPSRV</sequence>
<proteinExistence type="predicted"/>
<reference evidence="3 4" key="1">
    <citation type="submission" date="2019-04" db="EMBL/GenBank/DDBJ databases">
        <title>Streptomyces piniterrae sp. nov., a heliquinomycin-producing actinomycete isolated from rhizosphere soil of Pinus yunnanensis.</title>
        <authorList>
            <person name="Zhuang X."/>
            <person name="Zhao J."/>
        </authorList>
    </citation>
    <scope>NUCLEOTIDE SEQUENCE [LARGE SCALE GENOMIC DNA]</scope>
    <source>
        <strain evidence="4">jys28</strain>
    </source>
</reference>
<dbReference type="Proteomes" id="UP000308697">
    <property type="component" value="Unassembled WGS sequence"/>
</dbReference>
<dbReference type="Gene3D" id="3.40.309.10">
    <property type="entry name" value="Aldehyde Dehydrogenase, Chain A, domain 2"/>
    <property type="match status" value="1"/>
</dbReference>
<comment type="caution">
    <text evidence="3">The sequence shown here is derived from an EMBL/GenBank/DDBJ whole genome shotgun (WGS) entry which is preliminary data.</text>
</comment>
<keyword evidence="4" id="KW-1185">Reference proteome</keyword>
<dbReference type="InterPro" id="IPR016163">
    <property type="entry name" value="Ald_DH_C"/>
</dbReference>
<dbReference type="OrthoDB" id="323926at2"/>